<protein>
    <submittedName>
        <fullName evidence="1">Bgt-20547</fullName>
    </submittedName>
</protein>
<name>A0A381LFX4_BLUGR</name>
<organism evidence="1">
    <name type="scientific">Blumeria graminis f. sp. tritici 96224</name>
    <dbReference type="NCBI Taxonomy" id="1268274"/>
    <lineage>
        <taxon>Eukaryota</taxon>
        <taxon>Fungi</taxon>
        <taxon>Dikarya</taxon>
        <taxon>Ascomycota</taxon>
        <taxon>Pezizomycotina</taxon>
        <taxon>Leotiomycetes</taxon>
        <taxon>Erysiphales</taxon>
        <taxon>Erysiphaceae</taxon>
        <taxon>Blumeria</taxon>
    </lineage>
</organism>
<accession>A0A381LFX4</accession>
<gene>
    <name evidence="1" type="ORF">BGT96224V2_LOCUS5924</name>
</gene>
<reference evidence="1" key="1">
    <citation type="submission" date="2018-07" db="EMBL/GenBank/DDBJ databases">
        <authorList>
            <person name="Quirk P.G."/>
            <person name="Krulwich T.A."/>
        </authorList>
    </citation>
    <scope>NUCLEOTIDE SEQUENCE</scope>
    <source>
        <strain evidence="1">96224</strain>
    </source>
</reference>
<sequence length="65" mass="7600">MVSFTSLEVHYSLKARINSSFYSRIDFFLTEILIIKSRARLILVGTPGFKNIFDHTSHEEKNQDH</sequence>
<dbReference type="EMBL" id="UIGY01000204">
    <property type="protein sequence ID" value="SUZ12773.1"/>
    <property type="molecule type" value="Genomic_DNA"/>
</dbReference>
<dbReference type="AlphaFoldDB" id="A0A381LFX4"/>
<evidence type="ECO:0000313" key="1">
    <source>
        <dbReference type="EMBL" id="SUZ12773.1"/>
    </source>
</evidence>
<proteinExistence type="predicted"/>